<dbReference type="EMBL" id="BONC01000015">
    <property type="protein sequence ID" value="GIF56586.1"/>
    <property type="molecule type" value="Genomic_DNA"/>
</dbReference>
<gene>
    <name evidence="1" type="ORF">Air01nite_26810</name>
</gene>
<dbReference type="InterPro" id="IPR027417">
    <property type="entry name" value="P-loop_NTPase"/>
</dbReference>
<evidence type="ECO:0000313" key="2">
    <source>
        <dbReference type="Proteomes" id="UP000624325"/>
    </source>
</evidence>
<sequence>MILTGPIAAGKNTVADQLAARLTRRGRTVVVADVDDIAAMVAMPGAARAGLWFAAHEAHGALVGQWMHSSVDYVVVVGPIYTAEEQAMLTRALPDAAAVLWVVIDARVSVTLKRAQADPRRGLSRDADFHRSAHRRFRAVLPQIPADRVFDSEVMDAEQIATAIEAMLAQ</sequence>
<dbReference type="Gene3D" id="3.40.50.300">
    <property type="entry name" value="P-loop containing nucleotide triphosphate hydrolases"/>
    <property type="match status" value="1"/>
</dbReference>
<evidence type="ECO:0000313" key="1">
    <source>
        <dbReference type="EMBL" id="GIF56586.1"/>
    </source>
</evidence>
<evidence type="ECO:0008006" key="3">
    <source>
        <dbReference type="Google" id="ProtNLM"/>
    </source>
</evidence>
<reference evidence="1 2" key="1">
    <citation type="submission" date="2021-01" db="EMBL/GenBank/DDBJ databases">
        <title>Whole genome shotgun sequence of Asanoa iriomotensis NBRC 100142.</title>
        <authorList>
            <person name="Komaki H."/>
            <person name="Tamura T."/>
        </authorList>
    </citation>
    <scope>NUCLEOTIDE SEQUENCE [LARGE SCALE GENOMIC DNA]</scope>
    <source>
        <strain evidence="1 2">NBRC 100142</strain>
    </source>
</reference>
<dbReference type="Proteomes" id="UP000624325">
    <property type="component" value="Unassembled WGS sequence"/>
</dbReference>
<dbReference type="SUPFAM" id="SSF52540">
    <property type="entry name" value="P-loop containing nucleoside triphosphate hydrolases"/>
    <property type="match status" value="1"/>
</dbReference>
<keyword evidence="2" id="KW-1185">Reference proteome</keyword>
<proteinExistence type="predicted"/>
<comment type="caution">
    <text evidence="1">The sequence shown here is derived from an EMBL/GenBank/DDBJ whole genome shotgun (WGS) entry which is preliminary data.</text>
</comment>
<name>A0ABQ4C1C8_9ACTN</name>
<protein>
    <recommendedName>
        <fullName evidence="3">Dephospho-CoA kinase</fullName>
    </recommendedName>
</protein>
<organism evidence="1 2">
    <name type="scientific">Asanoa iriomotensis</name>
    <dbReference type="NCBI Taxonomy" id="234613"/>
    <lineage>
        <taxon>Bacteria</taxon>
        <taxon>Bacillati</taxon>
        <taxon>Actinomycetota</taxon>
        <taxon>Actinomycetes</taxon>
        <taxon>Micromonosporales</taxon>
        <taxon>Micromonosporaceae</taxon>
        <taxon>Asanoa</taxon>
    </lineage>
</organism>
<accession>A0ABQ4C1C8</accession>